<dbReference type="RefSeq" id="WP_022605721.1">
    <property type="nucleotide sequence ID" value="NZ_ASSJ01000031.1"/>
</dbReference>
<dbReference type="InterPro" id="IPR004555">
    <property type="entry name" value="G6PDH_assembly_OpcA"/>
</dbReference>
<comment type="caution">
    <text evidence="3">The sequence shown here is derived from an EMBL/GenBank/DDBJ whole genome shotgun (WGS) entry which is preliminary data.</text>
</comment>
<evidence type="ECO:0000259" key="2">
    <source>
        <dbReference type="Pfam" id="PF20171"/>
    </source>
</evidence>
<dbReference type="OrthoDB" id="128564at2"/>
<dbReference type="InterPro" id="IPR046802">
    <property type="entry name" value="OpcA_G6PD_C"/>
</dbReference>
<dbReference type="Pfam" id="PF10128">
    <property type="entry name" value="OpcA_G6PD_assem"/>
    <property type="match status" value="1"/>
</dbReference>
<dbReference type="InParanoid" id="U5DR41"/>
<evidence type="ECO:0000313" key="3">
    <source>
        <dbReference type="EMBL" id="ERN42150.1"/>
    </source>
</evidence>
<gene>
    <name evidence="3" type="ORF">KR51_00012450</name>
</gene>
<dbReference type="AlphaFoldDB" id="U5DR41"/>
<dbReference type="eggNOG" id="COG3429">
    <property type="taxonomic scope" value="Bacteria"/>
</dbReference>
<dbReference type="EMBL" id="ASSJ01000031">
    <property type="protein sequence ID" value="ERN42150.1"/>
    <property type="molecule type" value="Genomic_DNA"/>
</dbReference>
<sequence>MTTAQPLPVVSLQAPKDVSIAEIEAELDRIWQSYGSGESGTLATRASTFTLVICDAVDASPNQPGKVADAIAAAYPCRIVTLIPTSGSDEGLSAQVSAYCPMEKRQASSLICCESIALQGAPDAFERNAAMVEGLMLNDLPSFVWWKASPDFDSGLFRHLAQNSSAPIVDSSAFDAPEGVLRRVTELVGQGIPVADLNWRRLAAWQELTAEAFDPPERRAAIAEIDRVTIDYERGNQTQALMYLGWLAGRLQWRPESYSHEGGDYDLRHVTFVAPDQRVVTAELAGIPVADPGEVVGDLIGLRLASTNLNADCCTVLCSESTGCMRMEAGGGAQSCRVQQVTPLFDQRTEMLLAQQLRRWGRDQLFEESMVVTHEILNLAAQQG</sequence>
<evidence type="ECO:0000313" key="4">
    <source>
        <dbReference type="Proteomes" id="UP000016960"/>
    </source>
</evidence>
<keyword evidence="4" id="KW-1185">Reference proteome</keyword>
<feature type="domain" description="Glucose-6-phosphate dehydrogenase assembly protein OpcA N-terminal" evidence="1">
    <location>
        <begin position="68"/>
        <end position="185"/>
    </location>
</feature>
<dbReference type="NCBIfam" id="TIGR00534">
    <property type="entry name" value="OpcA"/>
    <property type="match status" value="1"/>
</dbReference>
<name>U5DR41_9CHRO</name>
<evidence type="ECO:0000259" key="1">
    <source>
        <dbReference type="Pfam" id="PF10128"/>
    </source>
</evidence>
<dbReference type="InterPro" id="IPR046801">
    <property type="entry name" value="OpcA_G6PD_N"/>
</dbReference>
<dbReference type="Proteomes" id="UP000016960">
    <property type="component" value="Unassembled WGS sequence"/>
</dbReference>
<feature type="domain" description="Glucose-6-phosphate dehydrogenase assembly protein OpcA C-terminal" evidence="2">
    <location>
        <begin position="193"/>
        <end position="370"/>
    </location>
</feature>
<dbReference type="PANTHER" id="PTHR38658:SF1">
    <property type="entry name" value="OXPP CYCLE PROTEIN OPCA-RELATED"/>
    <property type="match status" value="1"/>
</dbReference>
<reference evidence="3 4" key="1">
    <citation type="submission" date="2013-05" db="EMBL/GenBank/DDBJ databases">
        <title>Draft genome sequence of Rubidibacter lacunae KORDI 51-2.</title>
        <authorList>
            <person name="Choi D.H."/>
            <person name="Noh J.H."/>
            <person name="Kwon K.-K."/>
            <person name="Lee J.-H."/>
            <person name="Ryu J.-Y."/>
        </authorList>
    </citation>
    <scope>NUCLEOTIDE SEQUENCE [LARGE SCALE GENOMIC DNA]</scope>
    <source>
        <strain evidence="3 4">KORDI 51-2</strain>
    </source>
</reference>
<accession>U5DR41</accession>
<dbReference type="Pfam" id="PF20171">
    <property type="entry name" value="OpcA_G6PD_C"/>
    <property type="match status" value="1"/>
</dbReference>
<dbReference type="STRING" id="582515.KR51_00012450"/>
<proteinExistence type="predicted"/>
<dbReference type="PANTHER" id="PTHR38658">
    <property type="entry name" value="OXPP CYCLE PROTEIN OPCA-RELATED"/>
    <property type="match status" value="1"/>
</dbReference>
<protein>
    <submittedName>
        <fullName evidence="3">OpcA protein</fullName>
    </submittedName>
</protein>
<dbReference type="PATRIC" id="fig|582515.4.peg.1394"/>
<organism evidence="3 4">
    <name type="scientific">Rubidibacter lacunae KORDI 51-2</name>
    <dbReference type="NCBI Taxonomy" id="582515"/>
    <lineage>
        <taxon>Bacteria</taxon>
        <taxon>Bacillati</taxon>
        <taxon>Cyanobacteriota</taxon>
        <taxon>Cyanophyceae</taxon>
        <taxon>Oscillatoriophycideae</taxon>
        <taxon>Chroococcales</taxon>
        <taxon>Aphanothecaceae</taxon>
        <taxon>Rubidibacter</taxon>
    </lineage>
</organism>